<protein>
    <recommendedName>
        <fullName evidence="10">Potassium transport protein</fullName>
    </recommendedName>
</protein>
<feature type="compositionally biased region" description="Low complexity" evidence="11">
    <location>
        <begin position="831"/>
        <end position="840"/>
    </location>
</feature>
<keyword evidence="4 10" id="KW-0633">Potassium transport</keyword>
<feature type="compositionally biased region" description="Polar residues" evidence="11">
    <location>
        <begin position="302"/>
        <end position="315"/>
    </location>
</feature>
<proteinExistence type="inferred from homology"/>
<keyword evidence="7 10" id="KW-1133">Transmembrane helix</keyword>
<dbReference type="PANTHER" id="PTHR31064:SF30">
    <property type="entry name" value="HIGH-AFFINITY POTASSIUM TRANSPORT PROTEIN-RELATED"/>
    <property type="match status" value="1"/>
</dbReference>
<sequence length="852" mass="96211">MQNVLFKWSARTWSSFASELNFFRIHVICFTITPIILAAIFYGANGRYHISYVDALYNCISSITCCGLATVNLSSMTKFQQFLLFAQLNIGNNVFISWFVVFFRRQYFKKELRHILMAAERKASLRSPVRANTKHRSWSRRMFSVFRPKLSVVLEENVERKTDRDVEGRLRTDMIRRIDDAPKPVNPSGRVVEKVSPRRTSPNDASDEIFDIVNPDQTPRSLSLVESLASGVANDGLTDTTASNTPSEPPAGGASRVTRPFPHHQTIEFAPTPHRPKENEIQSVTADPSSSNLRSIHRPSLGRQNTLNSMQTTPSRGAGESSDSRSRGFGGFPMPFSLLNSIVSKAFPKFKRRLSRTVTMPATTSLVTTHSAQRAPPNAKAVPYISFNTTVGRNSNFDNLTNQQLEELGGLEYRALNVLLWMIGAYYIGFQVLGVVITLPYMYQQRWRTAFDPPTNERHVTPGWFTVYQISSSLTNTGNSLVDQSVIPFQDAYLLVIVQWFLILVGNTVYPCLLRFIIWSMTKWVTRESQLNETLHFLLDHPRRCYIYLFQSHQTWFLLAVTALFTSLEWFFFLLLDIGNAAIEAIPLNIRFSSGLFQAVAVRAAGFTIFSLANVSPAVQVLYLVMMYITIFPITLSVRATNVYEERTLGLYKEDGEPEYSFDATGSNRVKIWGRYLAMHARKQLAFDIWWLTIAVFLICIIERHNITNPDRPWFNVFAIIFEVVSAYGPVGLSLGVGYDNFSLSGAFSTLSKLIVCVTMLRGRHRNLPFALDRSIMLPKEFKQTNEGDTTNDNTAQRSFGAGTGSLYSRDDNNVNVDAQLHKRVPRRESMTSSSTSESSAQNANMGNTAEV</sequence>
<feature type="transmembrane region" description="Helical" evidence="10">
    <location>
        <begin position="556"/>
        <end position="576"/>
    </location>
</feature>
<evidence type="ECO:0000256" key="10">
    <source>
        <dbReference type="PIRNR" id="PIRNR002450"/>
    </source>
</evidence>
<feature type="compositionally biased region" description="Polar residues" evidence="11">
    <location>
        <begin position="281"/>
        <end position="294"/>
    </location>
</feature>
<dbReference type="NCBIfam" id="TIGR00934">
    <property type="entry name" value="2a38euk"/>
    <property type="match status" value="1"/>
</dbReference>
<feature type="transmembrane region" description="Helical" evidence="10">
    <location>
        <begin position="621"/>
        <end position="640"/>
    </location>
</feature>
<evidence type="ECO:0000256" key="2">
    <source>
        <dbReference type="ARBA" id="ARBA00009137"/>
    </source>
</evidence>
<dbReference type="InterPro" id="IPR003445">
    <property type="entry name" value="Cat_transpt"/>
</dbReference>
<feature type="transmembrane region" description="Helical" evidence="10">
    <location>
        <begin position="492"/>
        <end position="518"/>
    </location>
</feature>
<feature type="compositionally biased region" description="Polar residues" evidence="11">
    <location>
        <begin position="841"/>
        <end position="852"/>
    </location>
</feature>
<feature type="transmembrane region" description="Helical" evidence="10">
    <location>
        <begin position="82"/>
        <end position="103"/>
    </location>
</feature>
<keyword evidence="9 10" id="KW-0472">Membrane</keyword>
<dbReference type="InterPro" id="IPR015958">
    <property type="entry name" value="Trk1_fungi"/>
</dbReference>
<feature type="compositionally biased region" description="Polar residues" evidence="11">
    <location>
        <begin position="237"/>
        <end position="246"/>
    </location>
</feature>
<dbReference type="GO" id="GO:0030007">
    <property type="term" value="P:intracellular potassium ion homeostasis"/>
    <property type="evidence" value="ECO:0007669"/>
    <property type="project" value="UniProtKB-UniRule"/>
</dbReference>
<feature type="transmembrane region" description="Helical" evidence="10">
    <location>
        <begin position="55"/>
        <end position="76"/>
    </location>
</feature>
<feature type="compositionally biased region" description="Polar residues" evidence="11">
    <location>
        <begin position="787"/>
        <end position="798"/>
    </location>
</feature>
<accession>A0A8H7F8I3</accession>
<dbReference type="EMBL" id="JABXXO010000003">
    <property type="protein sequence ID" value="KAF7782707.1"/>
    <property type="molecule type" value="Genomic_DNA"/>
</dbReference>
<dbReference type="GO" id="GO:1990573">
    <property type="term" value="P:potassium ion import across plasma membrane"/>
    <property type="evidence" value="ECO:0007669"/>
    <property type="project" value="TreeGrafter"/>
</dbReference>
<comment type="similarity">
    <text evidence="2 10">Belongs to the TrkH potassium transport family.</text>
</comment>
<dbReference type="InterPro" id="IPR004773">
    <property type="entry name" value="K/Na_transp_Trk1/HKT1"/>
</dbReference>
<evidence type="ECO:0000256" key="11">
    <source>
        <dbReference type="SAM" id="MobiDB-lite"/>
    </source>
</evidence>
<evidence type="ECO:0000256" key="8">
    <source>
        <dbReference type="ARBA" id="ARBA00023065"/>
    </source>
</evidence>
<dbReference type="PANTHER" id="PTHR31064">
    <property type="entry name" value="POTASSIUM TRANSPORT PROTEIN DDB_G0292412-RELATED"/>
    <property type="match status" value="1"/>
</dbReference>
<keyword evidence="3 10" id="KW-0813">Transport</keyword>
<dbReference type="PIRSF" id="PIRSF002450">
    <property type="entry name" value="K+_transpter_TRK"/>
    <property type="match status" value="1"/>
</dbReference>
<feature type="transmembrane region" description="Helical" evidence="10">
    <location>
        <begin position="714"/>
        <end position="736"/>
    </location>
</feature>
<evidence type="ECO:0000256" key="1">
    <source>
        <dbReference type="ARBA" id="ARBA00004141"/>
    </source>
</evidence>
<evidence type="ECO:0000256" key="9">
    <source>
        <dbReference type="ARBA" id="ARBA00023136"/>
    </source>
</evidence>
<dbReference type="Pfam" id="PF02386">
    <property type="entry name" value="TrkH"/>
    <property type="match status" value="1"/>
</dbReference>
<keyword evidence="6 10" id="KW-0630">Potassium</keyword>
<dbReference type="InterPro" id="IPR051143">
    <property type="entry name" value="TrkH_K-transport"/>
</dbReference>
<keyword evidence="5 10" id="KW-0812">Transmembrane</keyword>
<evidence type="ECO:0000313" key="13">
    <source>
        <dbReference type="Proteomes" id="UP000629468"/>
    </source>
</evidence>
<gene>
    <name evidence="12" type="ORF">Agabi119p4_2083</name>
</gene>
<feature type="transmembrane region" description="Helical" evidence="10">
    <location>
        <begin position="418"/>
        <end position="443"/>
    </location>
</feature>
<comment type="subcellular location">
    <subcellularLocation>
        <location evidence="1">Membrane</location>
        <topology evidence="1">Multi-pass membrane protein</topology>
    </subcellularLocation>
</comment>
<keyword evidence="8 10" id="KW-0406">Ion transport</keyword>
<evidence type="ECO:0000256" key="6">
    <source>
        <dbReference type="ARBA" id="ARBA00022958"/>
    </source>
</evidence>
<feature type="transmembrane region" description="Helical" evidence="10">
    <location>
        <begin position="20"/>
        <end position="43"/>
    </location>
</feature>
<feature type="region of interest" description="Disordered" evidence="11">
    <location>
        <begin position="178"/>
        <end position="214"/>
    </location>
</feature>
<reference evidence="12 13" key="1">
    <citation type="journal article" name="Sci. Rep.">
        <title>Telomere-to-telomere assembled and centromere annotated genomes of the two main subspecies of the button mushroom Agaricus bisporus reveal especially polymorphic chromosome ends.</title>
        <authorList>
            <person name="Sonnenberg A.S.M."/>
            <person name="Sedaghat-Telgerd N."/>
            <person name="Lavrijssen B."/>
            <person name="Ohm R.A."/>
            <person name="Hendrickx P.M."/>
            <person name="Scholtmeijer K."/>
            <person name="Baars J.J.P."/>
            <person name="van Peer A."/>
        </authorList>
    </citation>
    <scope>NUCLEOTIDE SEQUENCE [LARGE SCALE GENOMIC DNA]</scope>
    <source>
        <strain evidence="12 13">H119_p4</strain>
    </source>
</reference>
<dbReference type="GO" id="GO:0005886">
    <property type="term" value="C:plasma membrane"/>
    <property type="evidence" value="ECO:0007669"/>
    <property type="project" value="InterPro"/>
</dbReference>
<evidence type="ECO:0000256" key="5">
    <source>
        <dbReference type="ARBA" id="ARBA00022692"/>
    </source>
</evidence>
<evidence type="ECO:0000313" key="12">
    <source>
        <dbReference type="EMBL" id="KAF7782707.1"/>
    </source>
</evidence>
<feature type="region of interest" description="Disordered" evidence="11">
    <location>
        <begin position="784"/>
        <end position="852"/>
    </location>
</feature>
<evidence type="ECO:0000256" key="7">
    <source>
        <dbReference type="ARBA" id="ARBA00022989"/>
    </source>
</evidence>
<comment type="caution">
    <text evidence="12">The sequence shown here is derived from an EMBL/GenBank/DDBJ whole genome shotgun (WGS) entry which is preliminary data.</text>
</comment>
<organism evidence="12 13">
    <name type="scientific">Agaricus bisporus var. burnettii</name>
    <dbReference type="NCBI Taxonomy" id="192524"/>
    <lineage>
        <taxon>Eukaryota</taxon>
        <taxon>Fungi</taxon>
        <taxon>Dikarya</taxon>
        <taxon>Basidiomycota</taxon>
        <taxon>Agaricomycotina</taxon>
        <taxon>Agaricomycetes</taxon>
        <taxon>Agaricomycetidae</taxon>
        <taxon>Agaricales</taxon>
        <taxon>Agaricineae</taxon>
        <taxon>Agaricaceae</taxon>
        <taxon>Agaricus</taxon>
    </lineage>
</organism>
<dbReference type="GO" id="GO:0140107">
    <property type="term" value="F:high-affinity potassium ion transmembrane transporter activity"/>
    <property type="evidence" value="ECO:0007669"/>
    <property type="project" value="TreeGrafter"/>
</dbReference>
<name>A0A8H7F8I3_AGABI</name>
<evidence type="ECO:0000256" key="4">
    <source>
        <dbReference type="ARBA" id="ARBA00022538"/>
    </source>
</evidence>
<evidence type="ECO:0000256" key="3">
    <source>
        <dbReference type="ARBA" id="ARBA00022448"/>
    </source>
</evidence>
<dbReference type="AlphaFoldDB" id="A0A8H7F8I3"/>
<dbReference type="Proteomes" id="UP000629468">
    <property type="component" value="Unassembled WGS sequence"/>
</dbReference>
<feature type="transmembrane region" description="Helical" evidence="10">
    <location>
        <begin position="685"/>
        <end position="702"/>
    </location>
</feature>
<feature type="region of interest" description="Disordered" evidence="11">
    <location>
        <begin position="234"/>
        <end position="329"/>
    </location>
</feature>